<keyword evidence="1" id="KW-0472">Membrane</keyword>
<evidence type="ECO:0000256" key="1">
    <source>
        <dbReference type="SAM" id="Phobius"/>
    </source>
</evidence>
<feature type="transmembrane region" description="Helical" evidence="1">
    <location>
        <begin position="173"/>
        <end position="191"/>
    </location>
</feature>
<evidence type="ECO:0000259" key="2">
    <source>
        <dbReference type="SMART" id="SM00848"/>
    </source>
</evidence>
<dbReference type="SMART" id="SM00848">
    <property type="entry name" value="Inhibitor_I29"/>
    <property type="match status" value="1"/>
</dbReference>
<dbReference type="InterPro" id="IPR038765">
    <property type="entry name" value="Papain-like_cys_pep_sf"/>
</dbReference>
<dbReference type="Pfam" id="PF08246">
    <property type="entry name" value="Inhibitor_I29"/>
    <property type="match status" value="1"/>
</dbReference>
<dbReference type="AlphaFoldDB" id="A0A1I7XP33"/>
<dbReference type="InterPro" id="IPR013201">
    <property type="entry name" value="Prot_inhib_I29"/>
</dbReference>
<dbReference type="Gene3D" id="1.10.287.2250">
    <property type="match status" value="1"/>
</dbReference>
<keyword evidence="1" id="KW-1133">Transmembrane helix</keyword>
<accession>A0A1I7XP33</accession>
<evidence type="ECO:0000313" key="4">
    <source>
        <dbReference type="WBParaSite" id="Hba_19101"/>
    </source>
</evidence>
<protein>
    <submittedName>
        <fullName evidence="4">Inhibitor_I29 domain-containing protein</fullName>
    </submittedName>
</protein>
<feature type="domain" description="Cathepsin propeptide inhibitor" evidence="2">
    <location>
        <begin position="37"/>
        <end position="91"/>
    </location>
</feature>
<sequence length="194" mass="23116">MSWQLSNRDDSSDQVVRLRAQKAKSLRQKIDEAFEKWEDYKEMFDKNYSEDQEADYMEAFVKNVIHIEDHNREHRLGRKTFEMGLNHIADLDMKCHFKKKDVGADDKGFVDLPEGDEHALKVNFHISFELKIYYYFLVGAQDGERKDTYELLAIAITNVELLLRLAIRWFDCHMILICLTGSLFLWIWYCLCIY</sequence>
<dbReference type="Proteomes" id="UP000095283">
    <property type="component" value="Unplaced"/>
</dbReference>
<reference evidence="4" key="1">
    <citation type="submission" date="2016-11" db="UniProtKB">
        <authorList>
            <consortium name="WormBaseParasite"/>
        </authorList>
    </citation>
    <scope>IDENTIFICATION</scope>
</reference>
<proteinExistence type="predicted"/>
<name>A0A1I7XP33_HETBA</name>
<keyword evidence="3" id="KW-1185">Reference proteome</keyword>
<organism evidence="3 4">
    <name type="scientific">Heterorhabditis bacteriophora</name>
    <name type="common">Entomopathogenic nematode worm</name>
    <dbReference type="NCBI Taxonomy" id="37862"/>
    <lineage>
        <taxon>Eukaryota</taxon>
        <taxon>Metazoa</taxon>
        <taxon>Ecdysozoa</taxon>
        <taxon>Nematoda</taxon>
        <taxon>Chromadorea</taxon>
        <taxon>Rhabditida</taxon>
        <taxon>Rhabditina</taxon>
        <taxon>Rhabditomorpha</taxon>
        <taxon>Strongyloidea</taxon>
        <taxon>Heterorhabditidae</taxon>
        <taxon>Heterorhabditis</taxon>
    </lineage>
</organism>
<dbReference type="WBParaSite" id="Hba_19101">
    <property type="protein sequence ID" value="Hba_19101"/>
    <property type="gene ID" value="Hba_19101"/>
</dbReference>
<dbReference type="SUPFAM" id="SSF54001">
    <property type="entry name" value="Cysteine proteinases"/>
    <property type="match status" value="1"/>
</dbReference>
<keyword evidence="1" id="KW-0812">Transmembrane</keyword>
<evidence type="ECO:0000313" key="3">
    <source>
        <dbReference type="Proteomes" id="UP000095283"/>
    </source>
</evidence>